<feature type="compositionally biased region" description="Basic and acidic residues" evidence="1">
    <location>
        <begin position="258"/>
        <end position="276"/>
    </location>
</feature>
<feature type="compositionally biased region" description="Low complexity" evidence="1">
    <location>
        <begin position="242"/>
        <end position="253"/>
    </location>
</feature>
<name>A0A0F7S038_9BASI</name>
<keyword evidence="3" id="KW-1185">Reference proteome</keyword>
<gene>
    <name evidence="2" type="primary">SSCI04640.1</name>
</gene>
<proteinExistence type="predicted"/>
<evidence type="ECO:0000313" key="2">
    <source>
        <dbReference type="EMBL" id="CDW94735.1"/>
    </source>
</evidence>
<feature type="region of interest" description="Disordered" evidence="1">
    <location>
        <begin position="102"/>
        <end position="276"/>
    </location>
</feature>
<dbReference type="EMBL" id="CCFA01000254">
    <property type="protein sequence ID" value="CDW94735.1"/>
    <property type="molecule type" value="Genomic_DNA"/>
</dbReference>
<evidence type="ECO:0000313" key="3">
    <source>
        <dbReference type="Proteomes" id="UP000242770"/>
    </source>
</evidence>
<organism evidence="2 3">
    <name type="scientific">Sporisorium scitamineum</name>
    <dbReference type="NCBI Taxonomy" id="49012"/>
    <lineage>
        <taxon>Eukaryota</taxon>
        <taxon>Fungi</taxon>
        <taxon>Dikarya</taxon>
        <taxon>Basidiomycota</taxon>
        <taxon>Ustilaginomycotina</taxon>
        <taxon>Ustilaginomycetes</taxon>
        <taxon>Ustilaginales</taxon>
        <taxon>Ustilaginaceae</taxon>
        <taxon>Sporisorium</taxon>
    </lineage>
</organism>
<sequence>MSDIRGKLLYSQVLAGVGNEVKTSRDSEGNFVPSFTFGELDSATGTKGMKIPPNTVRISLPKGVSRRPNDQAHIKKEICLQYDKAWPKLALPTINFPRAFPGGIAQQQGQPSAPPVVAEATSAPAAPLATAEAVSEPAASTEEAVGPTRPASPEETTEAMQEPPSSADPPSALATESRAQVRPPSATLTVQRPPSPIKTGPSKSQVAHKPGGKPGLVQGRLSATPAPRPSQIIDLPPPPDPSSESESLTTGGSMKTKQGMELRNAKKKPTPAEKEE</sequence>
<dbReference type="Proteomes" id="UP000242770">
    <property type="component" value="Unassembled WGS sequence"/>
</dbReference>
<evidence type="ECO:0000256" key="1">
    <source>
        <dbReference type="SAM" id="MobiDB-lite"/>
    </source>
</evidence>
<dbReference type="AlphaFoldDB" id="A0A0F7S038"/>
<feature type="compositionally biased region" description="Low complexity" evidence="1">
    <location>
        <begin position="163"/>
        <end position="174"/>
    </location>
</feature>
<protein>
    <submittedName>
        <fullName evidence="2">Uncharacterized protein</fullName>
    </submittedName>
</protein>
<reference evidence="3" key="1">
    <citation type="submission" date="2014-06" db="EMBL/GenBank/DDBJ databases">
        <authorList>
            <person name="Berkman P.J."/>
        </authorList>
    </citation>
    <scope>NUCLEOTIDE SEQUENCE [LARGE SCALE GENOMIC DNA]</scope>
</reference>
<accession>A0A0F7S038</accession>
<feature type="compositionally biased region" description="Low complexity" evidence="1">
    <location>
        <begin position="115"/>
        <end position="136"/>
    </location>
</feature>